<dbReference type="EMBL" id="FNTH01000001">
    <property type="protein sequence ID" value="SEE16724.1"/>
    <property type="molecule type" value="Genomic_DNA"/>
</dbReference>
<evidence type="ECO:0000313" key="3">
    <source>
        <dbReference type="EMBL" id="SEE16724.1"/>
    </source>
</evidence>
<comment type="similarity">
    <text evidence="1">Belongs to the metallo-dependent hydrolases superfamily.</text>
</comment>
<dbReference type="Gene3D" id="3.20.20.140">
    <property type="entry name" value="Metal-dependent hydrolases"/>
    <property type="match status" value="1"/>
</dbReference>
<name>A0A1H5GMM1_9BRAD</name>
<dbReference type="Pfam" id="PF04909">
    <property type="entry name" value="Amidohydro_2"/>
    <property type="match status" value="1"/>
</dbReference>
<dbReference type="GO" id="GO:0016787">
    <property type="term" value="F:hydrolase activity"/>
    <property type="evidence" value="ECO:0007669"/>
    <property type="project" value="UniProtKB-KW"/>
</dbReference>
<dbReference type="RefSeq" id="WP_092124405.1">
    <property type="nucleotide sequence ID" value="NZ_FNTH01000001.1"/>
</dbReference>
<dbReference type="PANTHER" id="PTHR43569:SF1">
    <property type="entry name" value="BLL3371 PROTEIN"/>
    <property type="match status" value="1"/>
</dbReference>
<dbReference type="InterPro" id="IPR052350">
    <property type="entry name" value="Metallo-dep_Lactonases"/>
</dbReference>
<protein>
    <submittedName>
        <fullName evidence="3">Predicted metal-dependent hydrolase, TIM-barrel fold</fullName>
    </submittedName>
</protein>
<keyword evidence="3" id="KW-0378">Hydrolase</keyword>
<dbReference type="SUPFAM" id="SSF51556">
    <property type="entry name" value="Metallo-dependent hydrolases"/>
    <property type="match status" value="1"/>
</dbReference>
<reference evidence="3 4" key="1">
    <citation type="submission" date="2016-10" db="EMBL/GenBank/DDBJ databases">
        <authorList>
            <person name="de Groot N.N."/>
        </authorList>
    </citation>
    <scope>NUCLEOTIDE SEQUENCE [LARGE SCALE GENOMIC DNA]</scope>
    <source>
        <strain evidence="3 4">MT12</strain>
    </source>
</reference>
<evidence type="ECO:0000313" key="4">
    <source>
        <dbReference type="Proteomes" id="UP000198992"/>
    </source>
</evidence>
<proteinExistence type="inferred from homology"/>
<dbReference type="InterPro" id="IPR032466">
    <property type="entry name" value="Metal_Hydrolase"/>
</dbReference>
<dbReference type="PANTHER" id="PTHR43569">
    <property type="entry name" value="AMIDOHYDROLASE"/>
    <property type="match status" value="1"/>
</dbReference>
<organism evidence="3 4">
    <name type="scientific">Bradyrhizobium erythrophlei</name>
    <dbReference type="NCBI Taxonomy" id="1437360"/>
    <lineage>
        <taxon>Bacteria</taxon>
        <taxon>Pseudomonadati</taxon>
        <taxon>Pseudomonadota</taxon>
        <taxon>Alphaproteobacteria</taxon>
        <taxon>Hyphomicrobiales</taxon>
        <taxon>Nitrobacteraceae</taxon>
        <taxon>Bradyrhizobium</taxon>
    </lineage>
</organism>
<evidence type="ECO:0000256" key="1">
    <source>
        <dbReference type="ARBA" id="ARBA00038310"/>
    </source>
</evidence>
<gene>
    <name evidence="3" type="ORF">SAMN05444164_7149</name>
</gene>
<sequence length="296" mass="33450">MTGIVDGHHHIWRQADLAWLSGPMQPRIFGPYEPIRRDYPIGEYLDDLKGTGVTRSVYVQTNWPNGQFEDEAAWVQQTADQHGWPHALVAYADFSVDDVRPQLDRLKRYPLVRGVRMQLHWHENPLYRFAARPDLCTDPVIRRNVGHLADYGWSFDLQVFAPQMADTAGLAEACPDVTFILQHAGMLEDLSPQGRAAWRAGMARLAQRPNVVSKLSGLGTFIHRNDAAHIAGVVIDTVAIFGADRCLFGSNFPIEKLWTSYRDLIDAFKAVAERLSREQREAIFSTTAARVYRLGP</sequence>
<evidence type="ECO:0000259" key="2">
    <source>
        <dbReference type="Pfam" id="PF04909"/>
    </source>
</evidence>
<dbReference type="OrthoDB" id="9787654at2"/>
<dbReference type="AlphaFoldDB" id="A0A1H5GMM1"/>
<feature type="domain" description="Amidohydrolase-related" evidence="2">
    <location>
        <begin position="5"/>
        <end position="294"/>
    </location>
</feature>
<accession>A0A1H5GMM1</accession>
<dbReference type="InterPro" id="IPR006680">
    <property type="entry name" value="Amidohydro-rel"/>
</dbReference>
<dbReference type="Proteomes" id="UP000198992">
    <property type="component" value="Unassembled WGS sequence"/>
</dbReference>